<dbReference type="AlphaFoldDB" id="A0A1G8VVR7"/>
<sequence>MKSLGEVPANISSCEVLQVIGENIILADKDYNVVWLNPAAVNLLSGLVDDYGLENVEQFVGLNMSFFHSRPAYQQAIMERLENSHRSRIIIKDKIVTDIVINPIKNEQNAILGYVVLLLDVTTKAQEEERKEKLINELSVPLLHIWDNAIAVPLAGPMNVERFDYILASLLDKCKANEALYAAIDLSGVTEWHEEIANQIDRMINGLSLMGTSCIIVGIKPELAKRLGSYAYEVPIFSTMKAAIKFIISR</sequence>
<dbReference type="RefSeq" id="WP_093210468.1">
    <property type="nucleotide sequence ID" value="NZ_FNFL01000001.1"/>
</dbReference>
<feature type="domain" description="STAS" evidence="1">
    <location>
        <begin position="147"/>
        <end position="241"/>
    </location>
</feature>
<dbReference type="Proteomes" id="UP000198694">
    <property type="component" value="Unassembled WGS sequence"/>
</dbReference>
<dbReference type="PANTHER" id="PTHR33745">
    <property type="entry name" value="RSBT ANTAGONIST PROTEIN RSBS-RELATED"/>
    <property type="match status" value="1"/>
</dbReference>
<dbReference type="SUPFAM" id="SSF52091">
    <property type="entry name" value="SpoIIaa-like"/>
    <property type="match status" value="1"/>
</dbReference>
<evidence type="ECO:0000259" key="1">
    <source>
        <dbReference type="Pfam" id="PF01740"/>
    </source>
</evidence>
<dbReference type="InterPro" id="IPR051932">
    <property type="entry name" value="Bact_StressResp_Reg"/>
</dbReference>
<dbReference type="InterPro" id="IPR002645">
    <property type="entry name" value="STAS_dom"/>
</dbReference>
<protein>
    <submittedName>
        <fullName evidence="2">Anti-anti-sigma regulatory factor (Antagonist of anti-sigma factor)</fullName>
    </submittedName>
</protein>
<dbReference type="Pfam" id="PF01740">
    <property type="entry name" value="STAS"/>
    <property type="match status" value="1"/>
</dbReference>
<accession>A0A1G8VVR7</accession>
<dbReference type="CDD" id="cd07041">
    <property type="entry name" value="STAS_RsbR_RsbS_like"/>
    <property type="match status" value="1"/>
</dbReference>
<dbReference type="InterPro" id="IPR035965">
    <property type="entry name" value="PAS-like_dom_sf"/>
</dbReference>
<keyword evidence="3" id="KW-1185">Reference proteome</keyword>
<dbReference type="InterPro" id="IPR036513">
    <property type="entry name" value="STAS_dom_sf"/>
</dbReference>
<dbReference type="STRING" id="407036.SAMN05216243_0344"/>
<dbReference type="Gene3D" id="3.30.450.20">
    <property type="entry name" value="PAS domain"/>
    <property type="match status" value="1"/>
</dbReference>
<dbReference type="PANTHER" id="PTHR33745:SF8">
    <property type="entry name" value="BLUE-LIGHT PHOTORECEPTOR"/>
    <property type="match status" value="1"/>
</dbReference>
<proteinExistence type="predicted"/>
<dbReference type="SUPFAM" id="SSF55785">
    <property type="entry name" value="PYP-like sensor domain (PAS domain)"/>
    <property type="match status" value="1"/>
</dbReference>
<organism evidence="2 3">
    <name type="scientific">Sediminibacillus albus</name>
    <dbReference type="NCBI Taxonomy" id="407036"/>
    <lineage>
        <taxon>Bacteria</taxon>
        <taxon>Bacillati</taxon>
        <taxon>Bacillota</taxon>
        <taxon>Bacilli</taxon>
        <taxon>Bacillales</taxon>
        <taxon>Bacillaceae</taxon>
        <taxon>Sediminibacillus</taxon>
    </lineage>
</organism>
<evidence type="ECO:0000313" key="3">
    <source>
        <dbReference type="Proteomes" id="UP000198694"/>
    </source>
</evidence>
<dbReference type="EMBL" id="FNFL01000001">
    <property type="protein sequence ID" value="SDJ69330.1"/>
    <property type="molecule type" value="Genomic_DNA"/>
</dbReference>
<evidence type="ECO:0000313" key="2">
    <source>
        <dbReference type="EMBL" id="SDJ69330.1"/>
    </source>
</evidence>
<dbReference type="OrthoDB" id="2835068at2"/>
<reference evidence="2 3" key="1">
    <citation type="submission" date="2016-10" db="EMBL/GenBank/DDBJ databases">
        <authorList>
            <person name="de Groot N.N."/>
        </authorList>
    </citation>
    <scope>NUCLEOTIDE SEQUENCE [LARGE SCALE GENOMIC DNA]</scope>
    <source>
        <strain evidence="2 3">CGMCC 1.6502</strain>
    </source>
</reference>
<gene>
    <name evidence="2" type="ORF">SAMN05216243_0344</name>
</gene>
<dbReference type="Gene3D" id="3.30.750.24">
    <property type="entry name" value="STAS domain"/>
    <property type="match status" value="1"/>
</dbReference>
<name>A0A1G8VVR7_9BACI</name>